<evidence type="ECO:0000313" key="2">
    <source>
        <dbReference type="EMBL" id="EFB33673.1"/>
    </source>
</evidence>
<evidence type="ECO:0000313" key="3">
    <source>
        <dbReference type="Proteomes" id="UP000004477"/>
    </source>
</evidence>
<keyword evidence="1" id="KW-0812">Transmembrane</keyword>
<name>D1PHZ8_9BACT</name>
<dbReference type="EMBL" id="ACBX02000065">
    <property type="protein sequence ID" value="EFB33673.1"/>
    <property type="molecule type" value="Genomic_DNA"/>
</dbReference>
<sequence length="40" mass="4595">MWAVRVQIIGLPALLLFGTRFFFIQYFQGNTDTILGNYVA</sequence>
<feature type="transmembrane region" description="Helical" evidence="1">
    <location>
        <begin position="6"/>
        <end position="23"/>
    </location>
</feature>
<keyword evidence="3" id="KW-1185">Reference proteome</keyword>
<proteinExistence type="predicted"/>
<protein>
    <submittedName>
        <fullName evidence="2">Uncharacterized protein</fullName>
    </submittedName>
</protein>
<gene>
    <name evidence="2" type="ORF">PREVCOP_06875</name>
</gene>
<keyword evidence="1" id="KW-0472">Membrane</keyword>
<reference evidence="2" key="1">
    <citation type="submission" date="2009-11" db="EMBL/GenBank/DDBJ databases">
        <authorList>
            <person name="Weinstock G."/>
            <person name="Sodergren E."/>
            <person name="Clifton S."/>
            <person name="Fulton L."/>
            <person name="Fulton B."/>
            <person name="Courtney L."/>
            <person name="Fronick C."/>
            <person name="Harrison M."/>
            <person name="Strong C."/>
            <person name="Farmer C."/>
            <person name="Delahaunty K."/>
            <person name="Markovic C."/>
            <person name="Hall O."/>
            <person name="Minx P."/>
            <person name="Tomlinson C."/>
            <person name="Mitreva M."/>
            <person name="Nelson J."/>
            <person name="Hou S."/>
            <person name="Wollam A."/>
            <person name="Pepin K.H."/>
            <person name="Johnson M."/>
            <person name="Bhonagiri V."/>
            <person name="Nash W.E."/>
            <person name="Warren W."/>
            <person name="Chinwalla A."/>
            <person name="Mardis E.R."/>
            <person name="Wilson R.K."/>
        </authorList>
    </citation>
    <scope>NUCLEOTIDE SEQUENCE [LARGE SCALE GENOMIC DNA]</scope>
    <source>
        <strain evidence="2">DSM 18205</strain>
    </source>
</reference>
<dbReference type="STRING" id="537011.PREVCOP_06875"/>
<dbReference type="Proteomes" id="UP000004477">
    <property type="component" value="Unassembled WGS sequence"/>
</dbReference>
<dbReference type="AlphaFoldDB" id="D1PHZ8"/>
<organism evidence="2 3">
    <name type="scientific">Segatella copri DSM 18205</name>
    <dbReference type="NCBI Taxonomy" id="537011"/>
    <lineage>
        <taxon>Bacteria</taxon>
        <taxon>Pseudomonadati</taxon>
        <taxon>Bacteroidota</taxon>
        <taxon>Bacteroidia</taxon>
        <taxon>Bacteroidales</taxon>
        <taxon>Prevotellaceae</taxon>
        <taxon>Segatella</taxon>
    </lineage>
</organism>
<dbReference type="PaxDb" id="537011-PREVCOP_06875"/>
<keyword evidence="1" id="KW-1133">Transmembrane helix</keyword>
<dbReference type="HOGENOM" id="CLU_3294215_0_0_10"/>
<accession>D1PHZ8</accession>
<evidence type="ECO:0000256" key="1">
    <source>
        <dbReference type="SAM" id="Phobius"/>
    </source>
</evidence>
<comment type="caution">
    <text evidence="2">The sequence shown here is derived from an EMBL/GenBank/DDBJ whole genome shotgun (WGS) entry which is preliminary data.</text>
</comment>